<evidence type="ECO:0000256" key="5">
    <source>
        <dbReference type="PROSITE-ProRule" id="PRU00169"/>
    </source>
</evidence>
<name>A0A9X3MMF1_9ACTN</name>
<evidence type="ECO:0000256" key="4">
    <source>
        <dbReference type="ARBA" id="ARBA00023163"/>
    </source>
</evidence>
<dbReference type="SUPFAM" id="SSF46894">
    <property type="entry name" value="C-terminal effector domain of the bipartite response regulators"/>
    <property type="match status" value="1"/>
</dbReference>
<dbReference type="RefSeq" id="WP_270037566.1">
    <property type="nucleotide sequence ID" value="NZ_JAPDOD010000001.1"/>
</dbReference>
<dbReference type="AlphaFoldDB" id="A0A9X3MMF1"/>
<dbReference type="InterPro" id="IPR011006">
    <property type="entry name" value="CheY-like_superfamily"/>
</dbReference>
<reference evidence="8" key="1">
    <citation type="submission" date="2022-10" db="EMBL/GenBank/DDBJ databases">
        <title>The WGS of Solirubrobacter ginsenosidimutans DSM 21036.</title>
        <authorList>
            <person name="Jiang Z."/>
        </authorList>
    </citation>
    <scope>NUCLEOTIDE SEQUENCE</scope>
    <source>
        <strain evidence="8">DSM 21036</strain>
    </source>
</reference>
<dbReference type="PROSITE" id="PS50043">
    <property type="entry name" value="HTH_LUXR_2"/>
    <property type="match status" value="1"/>
</dbReference>
<evidence type="ECO:0000313" key="8">
    <source>
        <dbReference type="EMBL" id="MDA0158934.1"/>
    </source>
</evidence>
<evidence type="ECO:0000259" key="7">
    <source>
        <dbReference type="PROSITE" id="PS50110"/>
    </source>
</evidence>
<organism evidence="8 9">
    <name type="scientific">Solirubrobacter ginsenosidimutans</name>
    <dbReference type="NCBI Taxonomy" id="490573"/>
    <lineage>
        <taxon>Bacteria</taxon>
        <taxon>Bacillati</taxon>
        <taxon>Actinomycetota</taxon>
        <taxon>Thermoleophilia</taxon>
        <taxon>Solirubrobacterales</taxon>
        <taxon>Solirubrobacteraceae</taxon>
        <taxon>Solirubrobacter</taxon>
    </lineage>
</organism>
<dbReference type="SMART" id="SM00448">
    <property type="entry name" value="REC"/>
    <property type="match status" value="1"/>
</dbReference>
<dbReference type="Gene3D" id="3.40.50.2300">
    <property type="match status" value="1"/>
</dbReference>
<dbReference type="PROSITE" id="PS50110">
    <property type="entry name" value="RESPONSE_REGULATORY"/>
    <property type="match status" value="1"/>
</dbReference>
<dbReference type="EMBL" id="JAPDOD010000001">
    <property type="protein sequence ID" value="MDA0158934.1"/>
    <property type="molecule type" value="Genomic_DNA"/>
</dbReference>
<dbReference type="Proteomes" id="UP001149140">
    <property type="component" value="Unassembled WGS sequence"/>
</dbReference>
<dbReference type="CDD" id="cd06170">
    <property type="entry name" value="LuxR_C_like"/>
    <property type="match status" value="1"/>
</dbReference>
<accession>A0A9X3MMF1</accession>
<dbReference type="InterPro" id="IPR058245">
    <property type="entry name" value="NreC/VraR/RcsB-like_REC"/>
</dbReference>
<evidence type="ECO:0000256" key="1">
    <source>
        <dbReference type="ARBA" id="ARBA00022553"/>
    </source>
</evidence>
<protein>
    <submittedName>
        <fullName evidence="8">Response regulator transcription factor</fullName>
    </submittedName>
</protein>
<comment type="caution">
    <text evidence="8">The sequence shown here is derived from an EMBL/GenBank/DDBJ whole genome shotgun (WGS) entry which is preliminary data.</text>
</comment>
<feature type="domain" description="HTH luxR-type" evidence="6">
    <location>
        <begin position="149"/>
        <end position="214"/>
    </location>
</feature>
<evidence type="ECO:0000313" key="9">
    <source>
        <dbReference type="Proteomes" id="UP001149140"/>
    </source>
</evidence>
<proteinExistence type="predicted"/>
<dbReference type="PANTHER" id="PTHR43214:SF24">
    <property type="entry name" value="TRANSCRIPTIONAL REGULATORY PROTEIN NARL-RELATED"/>
    <property type="match status" value="1"/>
</dbReference>
<dbReference type="GO" id="GO:0003677">
    <property type="term" value="F:DNA binding"/>
    <property type="evidence" value="ECO:0007669"/>
    <property type="project" value="UniProtKB-KW"/>
</dbReference>
<keyword evidence="4" id="KW-0804">Transcription</keyword>
<dbReference type="GO" id="GO:0000160">
    <property type="term" value="P:phosphorelay signal transduction system"/>
    <property type="evidence" value="ECO:0007669"/>
    <property type="project" value="InterPro"/>
</dbReference>
<dbReference type="InterPro" id="IPR001789">
    <property type="entry name" value="Sig_transdc_resp-reg_receiver"/>
</dbReference>
<dbReference type="SUPFAM" id="SSF52172">
    <property type="entry name" value="CheY-like"/>
    <property type="match status" value="1"/>
</dbReference>
<dbReference type="CDD" id="cd17535">
    <property type="entry name" value="REC_NarL-like"/>
    <property type="match status" value="1"/>
</dbReference>
<evidence type="ECO:0000256" key="2">
    <source>
        <dbReference type="ARBA" id="ARBA00023015"/>
    </source>
</evidence>
<dbReference type="GO" id="GO:0006355">
    <property type="term" value="P:regulation of DNA-templated transcription"/>
    <property type="evidence" value="ECO:0007669"/>
    <property type="project" value="InterPro"/>
</dbReference>
<dbReference type="InterPro" id="IPR039420">
    <property type="entry name" value="WalR-like"/>
</dbReference>
<evidence type="ECO:0000259" key="6">
    <source>
        <dbReference type="PROSITE" id="PS50043"/>
    </source>
</evidence>
<keyword evidence="9" id="KW-1185">Reference proteome</keyword>
<dbReference type="InterPro" id="IPR016032">
    <property type="entry name" value="Sig_transdc_resp-reg_C-effctor"/>
</dbReference>
<keyword evidence="3" id="KW-0238">DNA-binding</keyword>
<dbReference type="Pfam" id="PF00196">
    <property type="entry name" value="GerE"/>
    <property type="match status" value="1"/>
</dbReference>
<dbReference type="Pfam" id="PF00072">
    <property type="entry name" value="Response_reg"/>
    <property type="match status" value="1"/>
</dbReference>
<evidence type="ECO:0000256" key="3">
    <source>
        <dbReference type="ARBA" id="ARBA00023125"/>
    </source>
</evidence>
<keyword evidence="1 5" id="KW-0597">Phosphoprotein</keyword>
<dbReference type="PANTHER" id="PTHR43214">
    <property type="entry name" value="TWO-COMPONENT RESPONSE REGULATOR"/>
    <property type="match status" value="1"/>
</dbReference>
<gene>
    <name evidence="8" type="ORF">OM076_01555</name>
</gene>
<feature type="domain" description="Response regulatory" evidence="7">
    <location>
        <begin position="4"/>
        <end position="125"/>
    </location>
</feature>
<dbReference type="PRINTS" id="PR00038">
    <property type="entry name" value="HTHLUXR"/>
</dbReference>
<dbReference type="InterPro" id="IPR000792">
    <property type="entry name" value="Tscrpt_reg_LuxR_C"/>
</dbReference>
<dbReference type="SMART" id="SM00421">
    <property type="entry name" value="HTH_LUXR"/>
    <property type="match status" value="1"/>
</dbReference>
<sequence>MTIRVVLAEDNLLVREGVRQLLATDCSIDVVAAVGDVDELRDVCERERPAVVVTDIRMPPTHNDEGIQFATELRTRHPEIGVVVLSQYSDPSYAIALLDDGSDGRAYLLKERIHNRAELTGAIRAVAAGGSVVDSGVVVGLVHARSESDHSPLKELTVREREVLSEIAQGKSNMAIADSLFLTKRAVEKHINAIFLKLGLANAEDVSKRVAAALMLLAEPGGTQHTPTPH</sequence>
<feature type="modified residue" description="4-aspartylphosphate" evidence="5">
    <location>
        <position position="55"/>
    </location>
</feature>
<keyword evidence="2" id="KW-0805">Transcription regulation</keyword>